<dbReference type="STRING" id="1619044.UY92_C0002G0038"/>
<dbReference type="CDD" id="cd00093">
    <property type="entry name" value="HTH_XRE"/>
    <property type="match status" value="1"/>
</dbReference>
<dbReference type="EMBL" id="LCRX01000002">
    <property type="protein sequence ID" value="KKW42921.1"/>
    <property type="molecule type" value="Genomic_DNA"/>
</dbReference>
<evidence type="ECO:0000259" key="1">
    <source>
        <dbReference type="PROSITE" id="PS50943"/>
    </source>
</evidence>
<feature type="domain" description="HTH cro/C1-type" evidence="1">
    <location>
        <begin position="32"/>
        <end position="86"/>
    </location>
</feature>
<comment type="caution">
    <text evidence="2">The sequence shown here is derived from an EMBL/GenBank/DDBJ whole genome shotgun (WGS) entry which is preliminary data.</text>
</comment>
<evidence type="ECO:0000313" key="2">
    <source>
        <dbReference type="EMBL" id="KKW42921.1"/>
    </source>
</evidence>
<organism evidence="2 3">
    <name type="scientific">Candidatus Magasanikbacteria bacterium GW2011_GWA2_56_11</name>
    <dbReference type="NCBI Taxonomy" id="1619044"/>
    <lineage>
        <taxon>Bacteria</taxon>
        <taxon>Candidatus Magasanikiibacteriota</taxon>
    </lineage>
</organism>
<dbReference type="Pfam" id="PF01381">
    <property type="entry name" value="HTH_3"/>
    <property type="match status" value="1"/>
</dbReference>
<proteinExistence type="predicted"/>
<sequence length="143" mass="15776">MKLEELRNGLLSNVYSRGEKKRPLGLEISQMVLEARVSLGWTQQKLADRMGTKQPSIARLEKGVGLPSLSFLEKMAEVFGTRLVPPRFEFLDGATMQTGAELSTRNISRNSEPAGAVGCPFVVVDVKNLTSGYRSSQAMFIQQ</sequence>
<dbReference type="AlphaFoldDB" id="A0A0G1YI49"/>
<dbReference type="PROSITE" id="PS50943">
    <property type="entry name" value="HTH_CROC1"/>
    <property type="match status" value="1"/>
</dbReference>
<evidence type="ECO:0000313" key="3">
    <source>
        <dbReference type="Proteomes" id="UP000033870"/>
    </source>
</evidence>
<name>A0A0G1YI49_9BACT</name>
<dbReference type="InterPro" id="IPR010982">
    <property type="entry name" value="Lambda_DNA-bd_dom_sf"/>
</dbReference>
<reference evidence="2 3" key="1">
    <citation type="journal article" date="2015" name="Nature">
        <title>rRNA introns, odd ribosomes, and small enigmatic genomes across a large radiation of phyla.</title>
        <authorList>
            <person name="Brown C.T."/>
            <person name="Hug L.A."/>
            <person name="Thomas B.C."/>
            <person name="Sharon I."/>
            <person name="Castelle C.J."/>
            <person name="Singh A."/>
            <person name="Wilkins M.J."/>
            <person name="Williams K.H."/>
            <person name="Banfield J.F."/>
        </authorList>
    </citation>
    <scope>NUCLEOTIDE SEQUENCE [LARGE SCALE GENOMIC DNA]</scope>
</reference>
<dbReference type="Proteomes" id="UP000033870">
    <property type="component" value="Unassembled WGS sequence"/>
</dbReference>
<dbReference type="InterPro" id="IPR001387">
    <property type="entry name" value="Cro/C1-type_HTH"/>
</dbReference>
<dbReference type="GO" id="GO:0003677">
    <property type="term" value="F:DNA binding"/>
    <property type="evidence" value="ECO:0007669"/>
    <property type="project" value="InterPro"/>
</dbReference>
<dbReference type="SUPFAM" id="SSF47413">
    <property type="entry name" value="lambda repressor-like DNA-binding domains"/>
    <property type="match status" value="1"/>
</dbReference>
<gene>
    <name evidence="2" type="ORF">UY92_C0002G0038</name>
</gene>
<dbReference type="SMART" id="SM00530">
    <property type="entry name" value="HTH_XRE"/>
    <property type="match status" value="1"/>
</dbReference>
<dbReference type="Gene3D" id="1.10.260.40">
    <property type="entry name" value="lambda repressor-like DNA-binding domains"/>
    <property type="match status" value="1"/>
</dbReference>
<accession>A0A0G1YI49</accession>
<protein>
    <submittedName>
        <fullName evidence="2">Helix-turn-helix domain protein</fullName>
    </submittedName>
</protein>